<keyword evidence="3" id="KW-1185">Reference proteome</keyword>
<gene>
    <name evidence="2" type="ORF">ABB28_14265</name>
</gene>
<dbReference type="PROSITE" id="PS00745">
    <property type="entry name" value="RF_PROK_I"/>
    <property type="match status" value="1"/>
</dbReference>
<dbReference type="PATRIC" id="fig|517011.3.peg.2776"/>
<evidence type="ECO:0000313" key="2">
    <source>
        <dbReference type="EMBL" id="KRG72696.1"/>
    </source>
</evidence>
<dbReference type="Proteomes" id="UP000051386">
    <property type="component" value="Unassembled WGS sequence"/>
</dbReference>
<comment type="caution">
    <text evidence="2">The sequence shown here is derived from an EMBL/GenBank/DDBJ whole genome shotgun (WGS) entry which is preliminary data.</text>
</comment>
<evidence type="ECO:0000313" key="3">
    <source>
        <dbReference type="Proteomes" id="UP000051386"/>
    </source>
</evidence>
<dbReference type="RefSeq" id="WP_042614237.1">
    <property type="nucleotide sequence ID" value="NZ_DAMBRS010000007.1"/>
</dbReference>
<proteinExistence type="predicted"/>
<dbReference type="FunFam" id="3.30.160.20:FF:000046">
    <property type="entry name" value="Peptidyl-tRNA hydrolase ICT1"/>
    <property type="match status" value="1"/>
</dbReference>
<dbReference type="GO" id="GO:0043022">
    <property type="term" value="F:ribosome binding"/>
    <property type="evidence" value="ECO:0007669"/>
    <property type="project" value="TreeGrafter"/>
</dbReference>
<dbReference type="GO" id="GO:0072344">
    <property type="term" value="P:rescue of stalled ribosome"/>
    <property type="evidence" value="ECO:0007669"/>
    <property type="project" value="TreeGrafter"/>
</dbReference>
<protein>
    <submittedName>
        <fullName evidence="2">Peptidyl-tRNA hydrolase</fullName>
    </submittedName>
</protein>
<dbReference type="GO" id="GO:0004045">
    <property type="term" value="F:peptidyl-tRNA hydrolase activity"/>
    <property type="evidence" value="ECO:0007669"/>
    <property type="project" value="TreeGrafter"/>
</dbReference>
<reference evidence="2 3" key="1">
    <citation type="submission" date="2015-05" db="EMBL/GenBank/DDBJ databases">
        <title>Genome sequencing and analysis of members of genus Stenotrophomonas.</title>
        <authorList>
            <person name="Patil P.P."/>
            <person name="Midha S."/>
            <person name="Patil P.B."/>
        </authorList>
    </citation>
    <scope>NUCLEOTIDE SEQUENCE [LARGE SCALE GENOMIC DNA]</scope>
    <source>
        <strain evidence="2 3">DSM 21508</strain>
    </source>
</reference>
<dbReference type="EMBL" id="LDJK01000069">
    <property type="protein sequence ID" value="KRG72696.1"/>
    <property type="molecule type" value="Genomic_DNA"/>
</dbReference>
<dbReference type="NCBIfam" id="NF006718">
    <property type="entry name" value="PRK09256.1"/>
    <property type="match status" value="1"/>
</dbReference>
<dbReference type="Pfam" id="PF00472">
    <property type="entry name" value="RF-1"/>
    <property type="match status" value="1"/>
</dbReference>
<dbReference type="PANTHER" id="PTHR47814:SF1">
    <property type="entry name" value="PEPTIDYL-TRNA HYDROLASE ARFB"/>
    <property type="match status" value="1"/>
</dbReference>
<keyword evidence="2" id="KW-0378">Hydrolase</keyword>
<organism evidence="2 3">
    <name type="scientific">Stenotrophomonas chelatiphaga</name>
    <dbReference type="NCBI Taxonomy" id="517011"/>
    <lineage>
        <taxon>Bacteria</taxon>
        <taxon>Pseudomonadati</taxon>
        <taxon>Pseudomonadota</taxon>
        <taxon>Gammaproteobacteria</taxon>
        <taxon>Lysobacterales</taxon>
        <taxon>Lysobacteraceae</taxon>
        <taxon>Stenotrophomonas</taxon>
    </lineage>
</organism>
<dbReference type="SUPFAM" id="SSF110916">
    <property type="entry name" value="Peptidyl-tRNA hydrolase domain-like"/>
    <property type="match status" value="1"/>
</dbReference>
<feature type="domain" description="Prokaryotic-type class I peptide chain release factors" evidence="1">
    <location>
        <begin position="25"/>
        <end position="41"/>
    </location>
</feature>
<dbReference type="GO" id="GO:0003747">
    <property type="term" value="F:translation release factor activity"/>
    <property type="evidence" value="ECO:0007669"/>
    <property type="project" value="InterPro"/>
</dbReference>
<dbReference type="InterPro" id="IPR000352">
    <property type="entry name" value="Pep_chain_release_fac_I"/>
</dbReference>
<dbReference type="AlphaFoldDB" id="A0A0R0D640"/>
<dbReference type="PANTHER" id="PTHR47814">
    <property type="entry name" value="PEPTIDYL-TRNA HYDROLASE ARFB"/>
    <property type="match status" value="1"/>
</dbReference>
<sequence>MGIGPVVISAQLVIPDDELVERFVRASGAGGQNVNKVSTAVELRFDLAGSPSLPEPLRARLLVRRDRRVTGEGVLVIDAQRFRTQDRNREDARERLAEFIRAGLSVPKPRKATKPTYGSTLRRLDAKKGRAQVKRGRTTRNWE</sequence>
<accession>A0A0R0D640</accession>
<dbReference type="Gene3D" id="3.30.160.20">
    <property type="match status" value="1"/>
</dbReference>
<evidence type="ECO:0000259" key="1">
    <source>
        <dbReference type="PROSITE" id="PS00745"/>
    </source>
</evidence>
<name>A0A0R0D640_9GAMM</name>